<dbReference type="InterPro" id="IPR036390">
    <property type="entry name" value="WH_DNA-bd_sf"/>
</dbReference>
<dbReference type="InterPro" id="IPR036388">
    <property type="entry name" value="WH-like_DNA-bd_sf"/>
</dbReference>
<dbReference type="SMART" id="SM00895">
    <property type="entry name" value="FCD"/>
    <property type="match status" value="1"/>
</dbReference>
<evidence type="ECO:0000256" key="1">
    <source>
        <dbReference type="ARBA" id="ARBA00023015"/>
    </source>
</evidence>
<dbReference type="GO" id="GO:0003700">
    <property type="term" value="F:DNA-binding transcription factor activity"/>
    <property type="evidence" value="ECO:0007669"/>
    <property type="project" value="InterPro"/>
</dbReference>
<keyword evidence="6" id="KW-1185">Reference proteome</keyword>
<keyword evidence="3" id="KW-0804">Transcription</keyword>
<dbReference type="PRINTS" id="PR00035">
    <property type="entry name" value="HTHGNTR"/>
</dbReference>
<dbReference type="PANTHER" id="PTHR43537">
    <property type="entry name" value="TRANSCRIPTIONAL REGULATOR, GNTR FAMILY"/>
    <property type="match status" value="1"/>
</dbReference>
<keyword evidence="2" id="KW-0238">DNA-binding</keyword>
<dbReference type="Gene3D" id="1.10.10.10">
    <property type="entry name" value="Winged helix-like DNA-binding domain superfamily/Winged helix DNA-binding domain"/>
    <property type="match status" value="1"/>
</dbReference>
<sequence>MAMVDDKSTEGVRQKALFADRVYQLLFSKIANGDYSPDEKLPSEKELAEQFDVSRPIVREALERLRREDLIYSRQGAGSFVRIKTEQRVLGFPPVETIADIQRCYEFRLTIEPDAAFFAARRRNEAAITKIGQVVEMLGDATRQQRHREDADFAFHLAITEASNNHYYSSAMQALRTHIGVGMKLHGLALMGPSSGLQRVFDEHYQIYQAIRDGDSELARERMRRHLEGSRNRLFEDRMLDLSL</sequence>
<feature type="domain" description="HTH gntR-type" evidence="4">
    <location>
        <begin position="16"/>
        <end position="84"/>
    </location>
</feature>
<dbReference type="Proteomes" id="UP000321062">
    <property type="component" value="Chromosome"/>
</dbReference>
<dbReference type="InterPro" id="IPR000524">
    <property type="entry name" value="Tscrpt_reg_HTH_GntR"/>
</dbReference>
<dbReference type="Pfam" id="PF00392">
    <property type="entry name" value="GntR"/>
    <property type="match status" value="1"/>
</dbReference>
<dbReference type="AlphaFoldDB" id="A0A5B9DTT3"/>
<dbReference type="InterPro" id="IPR011711">
    <property type="entry name" value="GntR_C"/>
</dbReference>
<evidence type="ECO:0000313" key="6">
    <source>
        <dbReference type="Proteomes" id="UP000321062"/>
    </source>
</evidence>
<dbReference type="Pfam" id="PF07729">
    <property type="entry name" value="FCD"/>
    <property type="match status" value="1"/>
</dbReference>
<dbReference type="SUPFAM" id="SSF46785">
    <property type="entry name" value="Winged helix' DNA-binding domain"/>
    <property type="match status" value="1"/>
</dbReference>
<organism evidence="5 6">
    <name type="scientific">Paradevosia tibetensis</name>
    <dbReference type="NCBI Taxonomy" id="1447062"/>
    <lineage>
        <taxon>Bacteria</taxon>
        <taxon>Pseudomonadati</taxon>
        <taxon>Pseudomonadota</taxon>
        <taxon>Alphaproteobacteria</taxon>
        <taxon>Hyphomicrobiales</taxon>
        <taxon>Devosiaceae</taxon>
        <taxon>Paradevosia</taxon>
    </lineage>
</organism>
<dbReference type="RefSeq" id="WP_049706706.1">
    <property type="nucleotide sequence ID" value="NZ_BMFM01000001.1"/>
</dbReference>
<gene>
    <name evidence="5" type="ORF">FNA67_19260</name>
</gene>
<evidence type="ECO:0000256" key="2">
    <source>
        <dbReference type="ARBA" id="ARBA00023125"/>
    </source>
</evidence>
<dbReference type="PANTHER" id="PTHR43537:SF5">
    <property type="entry name" value="UXU OPERON TRANSCRIPTIONAL REGULATOR"/>
    <property type="match status" value="1"/>
</dbReference>
<evidence type="ECO:0000256" key="3">
    <source>
        <dbReference type="ARBA" id="ARBA00023163"/>
    </source>
</evidence>
<dbReference type="SMART" id="SM00345">
    <property type="entry name" value="HTH_GNTR"/>
    <property type="match status" value="1"/>
</dbReference>
<dbReference type="KEGG" id="yti:FNA67_19260"/>
<evidence type="ECO:0000313" key="5">
    <source>
        <dbReference type="EMBL" id="QEE22169.1"/>
    </source>
</evidence>
<dbReference type="GO" id="GO:0003677">
    <property type="term" value="F:DNA binding"/>
    <property type="evidence" value="ECO:0007669"/>
    <property type="project" value="UniProtKB-KW"/>
</dbReference>
<evidence type="ECO:0000259" key="4">
    <source>
        <dbReference type="PROSITE" id="PS50949"/>
    </source>
</evidence>
<dbReference type="OrthoDB" id="9809707at2"/>
<reference evidence="5 6" key="1">
    <citation type="journal article" date="2015" name="Int. J. Syst. Evol. Microbiol.">
        <title>Youhaiella tibetensis gen. nov., sp. nov., isolated from subsurface sediment.</title>
        <authorList>
            <person name="Wang Y.X."/>
            <person name="Huang F.Q."/>
            <person name="Nogi Y."/>
            <person name="Pang S.J."/>
            <person name="Wang P.K."/>
            <person name="Lv J."/>
        </authorList>
    </citation>
    <scope>NUCLEOTIDE SEQUENCE [LARGE SCALE GENOMIC DNA]</scope>
    <source>
        <strain evidence="6">fig4</strain>
    </source>
</reference>
<dbReference type="Gene3D" id="1.20.120.530">
    <property type="entry name" value="GntR ligand-binding domain-like"/>
    <property type="match status" value="1"/>
</dbReference>
<dbReference type="PROSITE" id="PS50949">
    <property type="entry name" value="HTH_GNTR"/>
    <property type="match status" value="1"/>
</dbReference>
<keyword evidence="1" id="KW-0805">Transcription regulation</keyword>
<dbReference type="CDD" id="cd07377">
    <property type="entry name" value="WHTH_GntR"/>
    <property type="match status" value="1"/>
</dbReference>
<accession>A0A5B9DTT3</accession>
<dbReference type="EMBL" id="CP041690">
    <property type="protein sequence ID" value="QEE22169.1"/>
    <property type="molecule type" value="Genomic_DNA"/>
</dbReference>
<dbReference type="SUPFAM" id="SSF48008">
    <property type="entry name" value="GntR ligand-binding domain-like"/>
    <property type="match status" value="1"/>
</dbReference>
<proteinExistence type="predicted"/>
<protein>
    <submittedName>
        <fullName evidence="5">FadR family transcriptional regulator</fullName>
    </submittedName>
</protein>
<name>A0A5B9DTT3_9HYPH</name>
<dbReference type="InterPro" id="IPR008920">
    <property type="entry name" value="TF_FadR/GntR_C"/>
</dbReference>